<protein>
    <submittedName>
        <fullName evidence="15">Aprataxin and PNK-like factor PBZ domain-containing protein</fullName>
    </submittedName>
</protein>
<dbReference type="GO" id="GO:0005634">
    <property type="term" value="C:nucleus"/>
    <property type="evidence" value="ECO:0007669"/>
    <property type="project" value="UniProtKB-SubCell"/>
</dbReference>
<dbReference type="Gene3D" id="3.30.870.10">
    <property type="entry name" value="Endonuclease Chain A"/>
    <property type="match status" value="2"/>
</dbReference>
<dbReference type="GO" id="GO:0017005">
    <property type="term" value="F:3'-tyrosyl-DNA phosphodiesterase activity"/>
    <property type="evidence" value="ECO:0007669"/>
    <property type="project" value="TreeGrafter"/>
</dbReference>
<feature type="domain" description="PBZ-type" evidence="13">
    <location>
        <begin position="14"/>
        <end position="37"/>
    </location>
</feature>
<evidence type="ECO:0000256" key="8">
    <source>
        <dbReference type="ARBA" id="ARBA00023242"/>
    </source>
</evidence>
<evidence type="ECO:0000256" key="3">
    <source>
        <dbReference type="ARBA" id="ARBA00022722"/>
    </source>
</evidence>
<comment type="subcellular location">
    <subcellularLocation>
        <location evidence="1">Nucleus</location>
    </subcellularLocation>
</comment>
<dbReference type="InterPro" id="IPR010347">
    <property type="entry name" value="Tdp1"/>
</dbReference>
<dbReference type="GO" id="GO:0003690">
    <property type="term" value="F:double-stranded DNA binding"/>
    <property type="evidence" value="ECO:0007669"/>
    <property type="project" value="TreeGrafter"/>
</dbReference>
<name>A0A914XB49_9BILA</name>
<feature type="binding site" evidence="10">
    <location>
        <position position="187"/>
    </location>
    <ligand>
        <name>substrate</name>
    </ligand>
</feature>
<keyword evidence="3" id="KW-0540">Nuclease</keyword>
<keyword evidence="14" id="KW-1185">Reference proteome</keyword>
<dbReference type="Pfam" id="PF10283">
    <property type="entry name" value="zf-CCHH"/>
    <property type="match status" value="1"/>
</dbReference>
<dbReference type="PANTHER" id="PTHR12415">
    <property type="entry name" value="TYROSYL-DNA PHOSPHODIESTERASE 1"/>
    <property type="match status" value="1"/>
</dbReference>
<comment type="similarity">
    <text evidence="2">Belongs to the tyrosyl-DNA phosphodiesterase family.</text>
</comment>
<evidence type="ECO:0000256" key="5">
    <source>
        <dbReference type="ARBA" id="ARBA00022801"/>
    </source>
</evidence>
<evidence type="ECO:0000313" key="14">
    <source>
        <dbReference type="Proteomes" id="UP000887566"/>
    </source>
</evidence>
<keyword evidence="5" id="KW-0378">Hydrolase</keyword>
<dbReference type="PANTHER" id="PTHR12415:SF0">
    <property type="entry name" value="TYROSYL-DNA PHOSPHODIESTERASE 1"/>
    <property type="match status" value="1"/>
</dbReference>
<keyword evidence="4" id="KW-0227">DNA damage</keyword>
<accession>A0A914XB49</accession>
<evidence type="ECO:0000256" key="6">
    <source>
        <dbReference type="ARBA" id="ARBA00022839"/>
    </source>
</evidence>
<sequence length="505" mass="56598">MSKVPAKDSLPDLPACRYGRECYRANPLHFKQFSHPEGYMPGMKRSHPVDDDDKPSGSQKRANIATAPQLPANGANGRRDIAGFHLTKVLGLPAEHNSNALSLSDILREIRPTSSIHFNFMIDLEWLLRQYPSSSSPHEMTLVVGESSGTDYAHVNRDAQALPSSSKFSVKVARARLFLQYGSHHTKMSLLKSTDGLHVLISTANLIERDWGEKTQGVFICSARPNDSTNGAAKKSVDNFGDDLVQYLNAYSNSKEWTLIKEWCDAVSAHDFSSVKARLIASVPGYHRANDRDKWGHMRLRTTLRSVDRDQRCHLVGQFSSIGSLGAKPETWVCGQFLRSLVGGQPTTNCRPLLIYPTVNDVRNSLEGYIAGASLPYQSKTADRQPWLRSLLHRWRSDSHGRSRAMPHIKSYALITADDKVRWMLLTSANLSKAAWGELQKSDTQLMIRSYELGVLLEDDQHAGMDTKVLPYDWPLTKYDGDDRPWVTDVKYSAPDVLGMTWPPH</sequence>
<evidence type="ECO:0000256" key="10">
    <source>
        <dbReference type="PIRSR" id="PIRSR610347-2"/>
    </source>
</evidence>
<evidence type="ECO:0000256" key="4">
    <source>
        <dbReference type="ARBA" id="ARBA00022763"/>
    </source>
</evidence>
<evidence type="ECO:0000259" key="13">
    <source>
        <dbReference type="Pfam" id="PF10283"/>
    </source>
</evidence>
<feature type="region of interest" description="Disordered" evidence="12">
    <location>
        <begin position="34"/>
        <end position="75"/>
    </location>
</feature>
<keyword evidence="7" id="KW-0234">DNA repair</keyword>
<evidence type="ECO:0000256" key="2">
    <source>
        <dbReference type="ARBA" id="ARBA00010205"/>
    </source>
</evidence>
<reference evidence="15" key="1">
    <citation type="submission" date="2022-11" db="UniProtKB">
        <authorList>
            <consortium name="WormBaseParasite"/>
        </authorList>
    </citation>
    <scope>IDENTIFICATION</scope>
</reference>
<organism evidence="14 15">
    <name type="scientific">Plectus sambesii</name>
    <dbReference type="NCBI Taxonomy" id="2011161"/>
    <lineage>
        <taxon>Eukaryota</taxon>
        <taxon>Metazoa</taxon>
        <taxon>Ecdysozoa</taxon>
        <taxon>Nematoda</taxon>
        <taxon>Chromadorea</taxon>
        <taxon>Plectida</taxon>
        <taxon>Plectina</taxon>
        <taxon>Plectoidea</taxon>
        <taxon>Plectidae</taxon>
        <taxon>Plectus</taxon>
    </lineage>
</organism>
<evidence type="ECO:0000256" key="7">
    <source>
        <dbReference type="ARBA" id="ARBA00023204"/>
    </source>
</evidence>
<dbReference type="AlphaFoldDB" id="A0A914XB49"/>
<dbReference type="GO" id="GO:0003697">
    <property type="term" value="F:single-stranded DNA binding"/>
    <property type="evidence" value="ECO:0007669"/>
    <property type="project" value="TreeGrafter"/>
</dbReference>
<keyword evidence="8" id="KW-0539">Nucleus</keyword>
<dbReference type="Pfam" id="PF06087">
    <property type="entry name" value="Tyr-DNA_phospho"/>
    <property type="match status" value="1"/>
</dbReference>
<dbReference type="WBParaSite" id="PSAMB.scaffold71size86828.g1621.t1">
    <property type="protein sequence ID" value="PSAMB.scaffold71size86828.g1621.t1"/>
    <property type="gene ID" value="PSAMB.scaffold71size86828.g1621"/>
</dbReference>
<evidence type="ECO:0000256" key="11">
    <source>
        <dbReference type="PIRSR" id="PIRSR610347-3"/>
    </source>
</evidence>
<evidence type="ECO:0000256" key="9">
    <source>
        <dbReference type="PIRSR" id="PIRSR610347-1"/>
    </source>
</evidence>
<evidence type="ECO:0000256" key="1">
    <source>
        <dbReference type="ARBA" id="ARBA00004123"/>
    </source>
</evidence>
<feature type="binding site" evidence="10">
    <location>
        <position position="410"/>
    </location>
    <ligand>
        <name>substrate</name>
    </ligand>
</feature>
<dbReference type="SUPFAM" id="SSF56024">
    <property type="entry name" value="Phospholipase D/nuclease"/>
    <property type="match status" value="2"/>
</dbReference>
<feature type="site" description="Interaction with DNA" evidence="11">
    <location>
        <position position="432"/>
    </location>
</feature>
<feature type="active site" description="Nucleophile" evidence="9">
    <location>
        <position position="185"/>
    </location>
</feature>
<keyword evidence="6" id="KW-0269">Exonuclease</keyword>
<proteinExistence type="inferred from homology"/>
<evidence type="ECO:0000313" key="15">
    <source>
        <dbReference type="WBParaSite" id="PSAMB.scaffold71size86828.g1621.t1"/>
    </source>
</evidence>
<evidence type="ECO:0000256" key="12">
    <source>
        <dbReference type="SAM" id="MobiDB-lite"/>
    </source>
</evidence>
<dbReference type="InterPro" id="IPR019406">
    <property type="entry name" value="APLF_PBZ"/>
</dbReference>
<dbReference type="Proteomes" id="UP000887566">
    <property type="component" value="Unplaced"/>
</dbReference>
<feature type="active site" description="Proton donor/acceptor" evidence="9">
    <location>
        <position position="408"/>
    </location>
</feature>
<dbReference type="GO" id="GO:0004527">
    <property type="term" value="F:exonuclease activity"/>
    <property type="evidence" value="ECO:0007669"/>
    <property type="project" value="UniProtKB-KW"/>
</dbReference>
<dbReference type="GO" id="GO:0006281">
    <property type="term" value="P:DNA repair"/>
    <property type="evidence" value="ECO:0007669"/>
    <property type="project" value="UniProtKB-KW"/>
</dbReference>